<protein>
    <recommendedName>
        <fullName evidence="4">RGS domain-containing protein</fullName>
    </recommendedName>
</protein>
<dbReference type="AlphaFoldDB" id="A0A137NT40"/>
<feature type="compositionally biased region" description="Polar residues" evidence="1">
    <location>
        <begin position="359"/>
        <end position="369"/>
    </location>
</feature>
<keyword evidence="3" id="KW-1185">Reference proteome</keyword>
<evidence type="ECO:0000313" key="2">
    <source>
        <dbReference type="EMBL" id="KXN65854.1"/>
    </source>
</evidence>
<gene>
    <name evidence="2" type="ORF">CONCODRAFT_80666</name>
</gene>
<feature type="region of interest" description="Disordered" evidence="1">
    <location>
        <begin position="388"/>
        <end position="412"/>
    </location>
</feature>
<evidence type="ECO:0008006" key="4">
    <source>
        <dbReference type="Google" id="ProtNLM"/>
    </source>
</evidence>
<organism evidence="2 3">
    <name type="scientific">Conidiobolus coronatus (strain ATCC 28846 / CBS 209.66 / NRRL 28638)</name>
    <name type="common">Delacroixia coronata</name>
    <dbReference type="NCBI Taxonomy" id="796925"/>
    <lineage>
        <taxon>Eukaryota</taxon>
        <taxon>Fungi</taxon>
        <taxon>Fungi incertae sedis</taxon>
        <taxon>Zoopagomycota</taxon>
        <taxon>Entomophthoromycotina</taxon>
        <taxon>Entomophthoromycetes</taxon>
        <taxon>Entomophthorales</taxon>
        <taxon>Ancylistaceae</taxon>
        <taxon>Conidiobolus</taxon>
    </lineage>
</organism>
<dbReference type="SUPFAM" id="SSF48097">
    <property type="entry name" value="Regulator of G-protein signaling, RGS"/>
    <property type="match status" value="1"/>
</dbReference>
<proteinExistence type="predicted"/>
<accession>A0A137NT40</accession>
<reference evidence="2 3" key="1">
    <citation type="journal article" date="2015" name="Genome Biol. Evol.">
        <title>Phylogenomic analyses indicate that early fungi evolved digesting cell walls of algal ancestors of land plants.</title>
        <authorList>
            <person name="Chang Y."/>
            <person name="Wang S."/>
            <person name="Sekimoto S."/>
            <person name="Aerts A.L."/>
            <person name="Choi C."/>
            <person name="Clum A."/>
            <person name="LaButti K.M."/>
            <person name="Lindquist E.A."/>
            <person name="Yee Ngan C."/>
            <person name="Ohm R.A."/>
            <person name="Salamov A.A."/>
            <person name="Grigoriev I.V."/>
            <person name="Spatafora J.W."/>
            <person name="Berbee M.L."/>
        </authorList>
    </citation>
    <scope>NUCLEOTIDE SEQUENCE [LARGE SCALE GENOMIC DNA]</scope>
    <source>
        <strain evidence="2 3">NRRL 28638</strain>
    </source>
</reference>
<evidence type="ECO:0000256" key="1">
    <source>
        <dbReference type="SAM" id="MobiDB-lite"/>
    </source>
</evidence>
<feature type="region of interest" description="Disordered" evidence="1">
    <location>
        <begin position="345"/>
        <end position="369"/>
    </location>
</feature>
<dbReference type="EMBL" id="KQ964806">
    <property type="protein sequence ID" value="KXN65854.1"/>
    <property type="molecule type" value="Genomic_DNA"/>
</dbReference>
<sequence length="434" mass="49268">MKNSLHRYSLSNAKSLPTSPTSILYNVPNSPKFECDRTRKLTLFFGTEFSDLQTDKVAPNSPKLNDVQGISFKTISKCPLSLCYFIRFCYKCNYLQILLCYLEVEKFLNCVHNNFEESITEGKTILGRFIEHKEIGKEFPFNQYKRQSSQNYQNIFDNNNNNNNNSNNNAVGGKRLSRDSIASGGMASIISTSSSINEANDYYDFFETLHFQLLNLLEKVFTIFQTHSLFPEMQTEIHSESTQLLSELKLIALQPLDRELGLFSFNIQGSNNLPNWDLLLKFRKAVLLVPRSKFLQIYPNHPIGKSKQSIDLDPKSVRRSLVGSGSVPMVKSQSDRAKYRAKDLVPVPSQPDDTPVPTPNHSQTSTRSKIQNFTKLLFPSPVALNKLMRSSPNQGSIRTRDNTNSWTGSKSEVSSPTLAEFTVYTELGYTPLYQ</sequence>
<name>A0A137NT40_CONC2</name>
<evidence type="ECO:0000313" key="3">
    <source>
        <dbReference type="Proteomes" id="UP000070444"/>
    </source>
</evidence>
<dbReference type="Proteomes" id="UP000070444">
    <property type="component" value="Unassembled WGS sequence"/>
</dbReference>
<dbReference type="InterPro" id="IPR036305">
    <property type="entry name" value="RGS_sf"/>
</dbReference>